<comment type="caution">
    <text evidence="7">The sequence shown here is derived from an EMBL/GenBank/DDBJ whole genome shotgun (WGS) entry which is preliminary data.</text>
</comment>
<dbReference type="InterPro" id="IPR027417">
    <property type="entry name" value="P-loop_NTPase"/>
</dbReference>
<feature type="domain" description="Helicase ATP-binding" evidence="5">
    <location>
        <begin position="35"/>
        <end position="199"/>
    </location>
</feature>
<dbReference type="Pfam" id="PF00270">
    <property type="entry name" value="DEAD"/>
    <property type="match status" value="1"/>
</dbReference>
<evidence type="ECO:0000256" key="4">
    <source>
        <dbReference type="ARBA" id="ARBA00022840"/>
    </source>
</evidence>
<keyword evidence="4" id="KW-0067">ATP-binding</keyword>
<dbReference type="Pfam" id="PF04408">
    <property type="entry name" value="WHD_HA2"/>
    <property type="match status" value="1"/>
</dbReference>
<dbReference type="EMBL" id="QNRR01000019">
    <property type="protein sequence ID" value="RBP35914.1"/>
    <property type="molecule type" value="Genomic_DNA"/>
</dbReference>
<dbReference type="InterPro" id="IPR007502">
    <property type="entry name" value="Helicase-assoc_dom"/>
</dbReference>
<keyword evidence="2" id="KW-0378">Hydrolase</keyword>
<keyword evidence="3 7" id="KW-0347">Helicase</keyword>
<dbReference type="InterPro" id="IPR011545">
    <property type="entry name" value="DEAD/DEAH_box_helicase_dom"/>
</dbReference>
<reference evidence="7 8" key="1">
    <citation type="submission" date="2018-06" db="EMBL/GenBank/DDBJ databases">
        <title>Genomic Encyclopedia of Type Strains, Phase IV (KMG-IV): sequencing the most valuable type-strain genomes for metagenomic binning, comparative biology and taxonomic classification.</title>
        <authorList>
            <person name="Goeker M."/>
        </authorList>
    </citation>
    <scope>NUCLEOTIDE SEQUENCE [LARGE SCALE GENOMIC DNA]</scope>
    <source>
        <strain evidence="7 8">DSM 25532</strain>
    </source>
</reference>
<dbReference type="InterPro" id="IPR001650">
    <property type="entry name" value="Helicase_C-like"/>
</dbReference>
<feature type="domain" description="Helicase C-terminal" evidence="6">
    <location>
        <begin position="223"/>
        <end position="396"/>
    </location>
</feature>
<dbReference type="SMART" id="SM00487">
    <property type="entry name" value="DEXDc"/>
    <property type="match status" value="1"/>
</dbReference>
<gene>
    <name evidence="7" type="ORF">DES53_11980</name>
</gene>
<dbReference type="AlphaFoldDB" id="A0A366H3R8"/>
<dbReference type="Pfam" id="PF00271">
    <property type="entry name" value="Helicase_C"/>
    <property type="match status" value="1"/>
</dbReference>
<dbReference type="CDD" id="cd17917">
    <property type="entry name" value="DEXHc_RHA-like"/>
    <property type="match status" value="1"/>
</dbReference>
<proteinExistence type="predicted"/>
<sequence>MRSSCADAGLRYPQRLSIHVSNLPIEALRQPIVHWFAQAGVRNAVVRSPTGSGKSTQVPQMLLDHGIAGDKRIVVLQPRRIAARMLAARVAKERGAQLGDEVGYQVRFENVSSSKTRILFVTEGVMLRYMLDDPALKNVGCIVIDEFHERHLDGDLCLAWARAVQAEQRPDLRIIVMSATIAPDPLKAFLQPCEIFDSAGRNFPVEVGYRIPMRDKAGYPEAVWDQAALAAEELIARRGLDGDLLVFMPGGHEIRKTIAAMSGRGFSRGFRILPLHGELTPAQQDEVLQPGGSRRIIVSTNVAETSLTIEGVRAVIDSGLARVAAHDVRRGINTLTVQKISRASADQRAGRAGRLGPGVCVRLWPEREHLHRAESELPEIRRLDLSEALLTLEVVAERAGMTFDWFEAPAPEAQQLARTMLESLGAMDRETKSITSLGRKMSSFPLHPRFSRMLLTAMNLDCMEDAALCAAIAQGRDILLKPTEQTKRKREEFFHREDISEFQPLMRAWDKAKSVNFNPDACAPYGIHARAAQEAMRSADQLLRLCRRAGDSPKLQITAETHDIALAKCVLAAFSDHLGVETSSGSRVYSLAAGYKGHLEKDAHLKPPPMLVAAEVAEIQGKALQVKLNLTTKVEEAWLDELFPGDISTGKRAVYDSVNKRVTNREEKRFRDLALHSRERGEPDAGLAASILADEIIAGRLEMPNWTERHDQWITRLNSLATWMPELEMPSIGDEEKRLLIEQMCLGATAARQLREITPDGALNAWLSHSQRELLDRYAPERVKLANGKMVRVEYRDKATPQISVILQQLYDTNENPRIAGGKVVVSVNILAPSQRPVQTTGDLANFWKTSYQAVKTQLKGRYPRHEWR</sequence>
<dbReference type="InterPro" id="IPR048333">
    <property type="entry name" value="HA2_WH"/>
</dbReference>
<accession>A0A366H3R8</accession>
<dbReference type="InterPro" id="IPR014001">
    <property type="entry name" value="Helicase_ATP-bd"/>
</dbReference>
<evidence type="ECO:0000313" key="7">
    <source>
        <dbReference type="EMBL" id="RBP35914.1"/>
    </source>
</evidence>
<dbReference type="GO" id="GO:0003676">
    <property type="term" value="F:nucleic acid binding"/>
    <property type="evidence" value="ECO:0007669"/>
    <property type="project" value="InterPro"/>
</dbReference>
<dbReference type="SUPFAM" id="SSF52540">
    <property type="entry name" value="P-loop containing nucleoside triphosphate hydrolases"/>
    <property type="match status" value="1"/>
</dbReference>
<dbReference type="Pfam" id="PF21010">
    <property type="entry name" value="HA2_C"/>
    <property type="match status" value="1"/>
</dbReference>
<keyword evidence="1" id="KW-0547">Nucleotide-binding</keyword>
<dbReference type="InterPro" id="IPR010225">
    <property type="entry name" value="HrpB"/>
</dbReference>
<name>A0A366H3R8_9BACT</name>
<protein>
    <submittedName>
        <fullName evidence="7">ATP-dependent helicase HrpB</fullName>
    </submittedName>
</protein>
<dbReference type="PIRSF" id="PIRSF005496">
    <property type="entry name" value="ATP_hel_hrpB"/>
    <property type="match status" value="1"/>
</dbReference>
<evidence type="ECO:0000259" key="5">
    <source>
        <dbReference type="PROSITE" id="PS51192"/>
    </source>
</evidence>
<dbReference type="Gene3D" id="1.20.120.1080">
    <property type="match status" value="1"/>
</dbReference>
<keyword evidence="8" id="KW-1185">Reference proteome</keyword>
<evidence type="ECO:0000313" key="8">
    <source>
        <dbReference type="Proteomes" id="UP000253426"/>
    </source>
</evidence>
<evidence type="ECO:0000256" key="2">
    <source>
        <dbReference type="ARBA" id="ARBA00022801"/>
    </source>
</evidence>
<dbReference type="PROSITE" id="PS51194">
    <property type="entry name" value="HELICASE_CTER"/>
    <property type="match status" value="1"/>
</dbReference>
<dbReference type="PROSITE" id="PS51192">
    <property type="entry name" value="HELICASE_ATP_BIND_1"/>
    <property type="match status" value="1"/>
</dbReference>
<dbReference type="GO" id="GO:0005524">
    <property type="term" value="F:ATP binding"/>
    <property type="evidence" value="ECO:0007669"/>
    <property type="project" value="UniProtKB-KW"/>
</dbReference>
<dbReference type="NCBIfam" id="TIGR01970">
    <property type="entry name" value="DEAH_box_HrpB"/>
    <property type="match status" value="1"/>
</dbReference>
<dbReference type="PANTHER" id="PTHR43519:SF1">
    <property type="entry name" value="ATP-DEPENDENT RNA HELICASE HRPB"/>
    <property type="match status" value="1"/>
</dbReference>
<evidence type="ECO:0000256" key="3">
    <source>
        <dbReference type="ARBA" id="ARBA00022806"/>
    </source>
</evidence>
<dbReference type="Pfam" id="PF08482">
    <property type="entry name" value="HrpB_C"/>
    <property type="match status" value="1"/>
</dbReference>
<dbReference type="Proteomes" id="UP000253426">
    <property type="component" value="Unassembled WGS sequence"/>
</dbReference>
<evidence type="ECO:0000259" key="6">
    <source>
        <dbReference type="PROSITE" id="PS51194"/>
    </source>
</evidence>
<evidence type="ECO:0000256" key="1">
    <source>
        <dbReference type="ARBA" id="ARBA00022741"/>
    </source>
</evidence>
<dbReference type="CDD" id="cd18791">
    <property type="entry name" value="SF2_C_RHA"/>
    <property type="match status" value="1"/>
</dbReference>
<dbReference type="GO" id="GO:0016787">
    <property type="term" value="F:hydrolase activity"/>
    <property type="evidence" value="ECO:0007669"/>
    <property type="project" value="UniProtKB-KW"/>
</dbReference>
<dbReference type="PANTHER" id="PTHR43519">
    <property type="entry name" value="ATP-DEPENDENT RNA HELICASE HRPB"/>
    <property type="match status" value="1"/>
</dbReference>
<dbReference type="InterPro" id="IPR013689">
    <property type="entry name" value="RNA_helicase_ATP-dep_HrpB_C"/>
</dbReference>
<dbReference type="SMART" id="SM00847">
    <property type="entry name" value="HA2"/>
    <property type="match status" value="1"/>
</dbReference>
<dbReference type="Gene3D" id="3.40.50.300">
    <property type="entry name" value="P-loop containing nucleotide triphosphate hydrolases"/>
    <property type="match status" value="2"/>
</dbReference>
<dbReference type="SMART" id="SM00490">
    <property type="entry name" value="HELICc"/>
    <property type="match status" value="1"/>
</dbReference>
<organism evidence="7 8">
    <name type="scientific">Roseimicrobium gellanilyticum</name>
    <dbReference type="NCBI Taxonomy" id="748857"/>
    <lineage>
        <taxon>Bacteria</taxon>
        <taxon>Pseudomonadati</taxon>
        <taxon>Verrucomicrobiota</taxon>
        <taxon>Verrucomicrobiia</taxon>
        <taxon>Verrucomicrobiales</taxon>
        <taxon>Verrucomicrobiaceae</taxon>
        <taxon>Roseimicrobium</taxon>
    </lineage>
</organism>
<dbReference type="GO" id="GO:0004386">
    <property type="term" value="F:helicase activity"/>
    <property type="evidence" value="ECO:0007669"/>
    <property type="project" value="UniProtKB-KW"/>
</dbReference>